<feature type="compositionally biased region" description="Acidic residues" evidence="1">
    <location>
        <begin position="131"/>
        <end position="152"/>
    </location>
</feature>
<name>A0A8S3D9J0_9BILA</name>
<dbReference type="Proteomes" id="UP000676336">
    <property type="component" value="Unassembled WGS sequence"/>
</dbReference>
<feature type="non-terminal residue" evidence="2">
    <location>
        <position position="165"/>
    </location>
</feature>
<dbReference type="EMBL" id="CAJOBI010199739">
    <property type="protein sequence ID" value="CAF4987678.1"/>
    <property type="molecule type" value="Genomic_DNA"/>
</dbReference>
<proteinExistence type="predicted"/>
<evidence type="ECO:0000313" key="2">
    <source>
        <dbReference type="EMBL" id="CAF4987678.1"/>
    </source>
</evidence>
<comment type="caution">
    <text evidence="2">The sequence shown here is derived from an EMBL/GenBank/DDBJ whole genome shotgun (WGS) entry which is preliminary data.</text>
</comment>
<sequence>MASDTLLISTSYHKPIPACRKSILETTHVRSEDELLKFFLHGSYDVQRGHMHTCQAEENIDKAVCIKDDIMTTEDKIAKSRCMFEETYMINISVKQPDATPKSKQIDVRIEKTPADIQVPDEKIDGGGGGGDEEDDDEISSIFDEDENDEIDSVVFNEMNSSANE</sequence>
<reference evidence="2" key="1">
    <citation type="submission" date="2021-02" db="EMBL/GenBank/DDBJ databases">
        <authorList>
            <person name="Nowell W R."/>
        </authorList>
    </citation>
    <scope>NUCLEOTIDE SEQUENCE</scope>
</reference>
<protein>
    <submittedName>
        <fullName evidence="2">Uncharacterized protein</fullName>
    </submittedName>
</protein>
<organism evidence="2 3">
    <name type="scientific">Rotaria magnacalcarata</name>
    <dbReference type="NCBI Taxonomy" id="392030"/>
    <lineage>
        <taxon>Eukaryota</taxon>
        <taxon>Metazoa</taxon>
        <taxon>Spiralia</taxon>
        <taxon>Gnathifera</taxon>
        <taxon>Rotifera</taxon>
        <taxon>Eurotatoria</taxon>
        <taxon>Bdelloidea</taxon>
        <taxon>Philodinida</taxon>
        <taxon>Philodinidae</taxon>
        <taxon>Rotaria</taxon>
    </lineage>
</organism>
<evidence type="ECO:0000313" key="3">
    <source>
        <dbReference type="Proteomes" id="UP000676336"/>
    </source>
</evidence>
<accession>A0A8S3D9J0</accession>
<gene>
    <name evidence="2" type="ORF">SMN809_LOCUS56087</name>
</gene>
<feature type="compositionally biased region" description="Basic and acidic residues" evidence="1">
    <location>
        <begin position="111"/>
        <end position="125"/>
    </location>
</feature>
<evidence type="ECO:0000256" key="1">
    <source>
        <dbReference type="SAM" id="MobiDB-lite"/>
    </source>
</evidence>
<feature type="region of interest" description="Disordered" evidence="1">
    <location>
        <begin position="111"/>
        <end position="165"/>
    </location>
</feature>
<dbReference type="AlphaFoldDB" id="A0A8S3D9J0"/>